<dbReference type="GO" id="GO:0048638">
    <property type="term" value="P:regulation of developmental growth"/>
    <property type="evidence" value="ECO:0007669"/>
    <property type="project" value="UniProtKB-ARBA"/>
</dbReference>
<dbReference type="SMART" id="SM00008">
    <property type="entry name" value="HormR"/>
    <property type="match status" value="1"/>
</dbReference>
<dbReference type="PRINTS" id="PR00205">
    <property type="entry name" value="CADHERIN"/>
</dbReference>
<feature type="domain" description="EGF-like" evidence="28">
    <location>
        <begin position="1884"/>
        <end position="1922"/>
    </location>
</feature>
<keyword evidence="13 26" id="KW-1133">Transmembrane helix</keyword>
<dbReference type="KEGG" id="xla:378495"/>
<dbReference type="GO" id="GO:0016339">
    <property type="term" value="P:calcium-dependent cell-cell adhesion via plasma membrane cell adhesion molecules"/>
    <property type="evidence" value="ECO:0007669"/>
    <property type="project" value="UniProtKB-ARBA"/>
</dbReference>
<evidence type="ECO:0000256" key="14">
    <source>
        <dbReference type="ARBA" id="ARBA00023040"/>
    </source>
</evidence>
<evidence type="ECO:0000256" key="7">
    <source>
        <dbReference type="ARBA" id="ARBA00022536"/>
    </source>
</evidence>
<dbReference type="GO" id="GO:0005912">
    <property type="term" value="C:adherens junction"/>
    <property type="evidence" value="ECO:0000318"/>
    <property type="project" value="GO_Central"/>
</dbReference>
<comment type="subcellular location">
    <subcellularLocation>
        <location evidence="2">Apical cell membrane</location>
    </subcellularLocation>
    <subcellularLocation>
        <location evidence="3">Cell membrane</location>
        <topology evidence="3">Multi-pass membrane protein</topology>
    </subcellularLocation>
</comment>
<accession>A0A1L8HEV7</accession>
<dbReference type="InterPro" id="IPR002126">
    <property type="entry name" value="Cadherin-like_dom"/>
</dbReference>
<dbReference type="Pfam" id="PF23592">
    <property type="entry name" value="Cadherin_CELSR2_9th"/>
    <property type="match status" value="1"/>
</dbReference>
<dbReference type="FunFam" id="2.60.40.60:FF:000020">
    <property type="entry name" value="Dachsous cadherin-related 1b"/>
    <property type="match status" value="1"/>
</dbReference>
<dbReference type="Pfam" id="PF02793">
    <property type="entry name" value="HRM"/>
    <property type="match status" value="1"/>
</dbReference>
<evidence type="ECO:0000259" key="30">
    <source>
        <dbReference type="PROSITE" id="PS50221"/>
    </source>
</evidence>
<dbReference type="SUPFAM" id="SSF49899">
    <property type="entry name" value="Concanavalin A-like lectins/glucanases"/>
    <property type="match status" value="2"/>
</dbReference>
<keyword evidence="12 22" id="KW-0106">Calcium</keyword>
<feature type="transmembrane region" description="Helical" evidence="26">
    <location>
        <begin position="2492"/>
        <end position="2516"/>
    </location>
</feature>
<dbReference type="SMART" id="SM00179">
    <property type="entry name" value="EGF_CA"/>
    <property type="match status" value="5"/>
</dbReference>
<keyword evidence="6" id="KW-1003">Cell membrane</keyword>
<dbReference type="InterPro" id="IPR046338">
    <property type="entry name" value="GAIN_dom_sf"/>
</dbReference>
<dbReference type="GO" id="GO:0004930">
    <property type="term" value="F:G protein-coupled receptor activity"/>
    <property type="evidence" value="ECO:0007669"/>
    <property type="project" value="UniProtKB-KW"/>
</dbReference>
<dbReference type="InterPro" id="IPR002049">
    <property type="entry name" value="LE_dom"/>
</dbReference>
<dbReference type="Proteomes" id="UP000186698">
    <property type="component" value="Chromosome 2L"/>
</dbReference>
<evidence type="ECO:0000259" key="32">
    <source>
        <dbReference type="PROSITE" id="PS50261"/>
    </source>
</evidence>
<dbReference type="InterPro" id="IPR032471">
    <property type="entry name" value="AGRL2-4_GAIN_subdom_A"/>
</dbReference>
<dbReference type="Pfam" id="PF02210">
    <property type="entry name" value="Laminin_G_2"/>
    <property type="match status" value="2"/>
</dbReference>
<dbReference type="InterPro" id="IPR036445">
    <property type="entry name" value="GPCR_2_extracell_dom_sf"/>
</dbReference>
<dbReference type="PROSITE" id="PS01248">
    <property type="entry name" value="EGF_LAM_1"/>
    <property type="match status" value="1"/>
</dbReference>
<feature type="region of interest" description="Disordered" evidence="25">
    <location>
        <begin position="2873"/>
        <end position="2911"/>
    </location>
</feature>
<dbReference type="FunFam" id="2.60.40.60:FF:000013">
    <property type="entry name" value="Cadherin EGF LAG seven-pass G-type receptor"/>
    <property type="match status" value="1"/>
</dbReference>
<evidence type="ECO:0000313" key="34">
    <source>
        <dbReference type="Proteomes" id="UP000186698"/>
    </source>
</evidence>
<evidence type="ECO:0000256" key="17">
    <source>
        <dbReference type="ARBA" id="ARBA00023170"/>
    </source>
</evidence>
<feature type="disulfide bond" evidence="23">
    <location>
        <begin position="1371"/>
        <end position="1380"/>
    </location>
</feature>
<dbReference type="PROSITE" id="PS50221">
    <property type="entry name" value="GAIN_B"/>
    <property type="match status" value="1"/>
</dbReference>
<evidence type="ECO:0000256" key="11">
    <source>
        <dbReference type="ARBA" id="ARBA00022737"/>
    </source>
</evidence>
<evidence type="ECO:0000259" key="33">
    <source>
        <dbReference type="PROSITE" id="PS50268"/>
    </source>
</evidence>
<dbReference type="GO" id="GO:0051239">
    <property type="term" value="P:regulation of multicellular organismal process"/>
    <property type="evidence" value="ECO:0007669"/>
    <property type="project" value="UniProtKB-ARBA"/>
</dbReference>
<evidence type="ECO:0000256" key="2">
    <source>
        <dbReference type="ARBA" id="ARBA00004221"/>
    </source>
</evidence>
<dbReference type="Gene3D" id="2.10.25.10">
    <property type="entry name" value="Laminin"/>
    <property type="match status" value="6"/>
</dbReference>
<keyword evidence="14" id="KW-0297">G-protein coupled receptor</keyword>
<dbReference type="Pfam" id="PF00002">
    <property type="entry name" value="7tm_2"/>
    <property type="match status" value="1"/>
</dbReference>
<dbReference type="SMART" id="SM00303">
    <property type="entry name" value="GPS"/>
    <property type="match status" value="1"/>
</dbReference>
<feature type="compositionally biased region" description="Polar residues" evidence="25">
    <location>
        <begin position="2873"/>
        <end position="2894"/>
    </location>
</feature>
<dbReference type="CDD" id="cd00054">
    <property type="entry name" value="EGF_CA"/>
    <property type="match status" value="5"/>
</dbReference>
<dbReference type="InterPro" id="IPR015919">
    <property type="entry name" value="Cadherin-like_sf"/>
</dbReference>
<evidence type="ECO:0000256" key="10">
    <source>
        <dbReference type="ARBA" id="ARBA00022729"/>
    </source>
</evidence>
<dbReference type="InterPro" id="IPR009030">
    <property type="entry name" value="Growth_fac_rcpt_cys_sf"/>
</dbReference>
<comment type="similarity">
    <text evidence="4">Belongs to the G-protein coupled receptor 2 family. LN-TM7 subfamily.</text>
</comment>
<evidence type="ECO:0000256" key="12">
    <source>
        <dbReference type="ARBA" id="ARBA00022837"/>
    </source>
</evidence>
<feature type="disulfide bond" evidence="24">
    <location>
        <begin position="2000"/>
        <end position="2009"/>
    </location>
</feature>
<evidence type="ECO:0000256" key="20">
    <source>
        <dbReference type="ARBA" id="ARBA00023278"/>
    </source>
</evidence>
<dbReference type="SMART" id="SM00181">
    <property type="entry name" value="EGF"/>
    <property type="match status" value="7"/>
</dbReference>
<keyword evidence="9 26" id="KW-0812">Transmembrane</keyword>
<dbReference type="RefSeq" id="XP_018102042.1">
    <property type="nucleotide sequence ID" value="XM_018246553.2"/>
</dbReference>
<dbReference type="Gene3D" id="2.60.120.200">
    <property type="match status" value="2"/>
</dbReference>
<evidence type="ECO:0000256" key="1">
    <source>
        <dbReference type="ARBA" id="ARBA00002066"/>
    </source>
</evidence>
<dbReference type="PROSITE" id="PS50227">
    <property type="entry name" value="G_PROTEIN_RECEP_F2_3"/>
    <property type="match status" value="1"/>
</dbReference>
<dbReference type="GO" id="GO:0007156">
    <property type="term" value="P:homophilic cell adhesion via plasma membrane adhesion molecules"/>
    <property type="evidence" value="ECO:0007669"/>
    <property type="project" value="InterPro"/>
</dbReference>
<dbReference type="PROSITE" id="PS00010">
    <property type="entry name" value="ASX_HYDROXYL"/>
    <property type="match status" value="1"/>
</dbReference>
<dbReference type="InterPro" id="IPR000832">
    <property type="entry name" value="GPCR_2_secretin-like"/>
</dbReference>
<keyword evidence="8" id="KW-0597">Phosphoprotein</keyword>
<evidence type="ECO:0000256" key="5">
    <source>
        <dbReference type="ARBA" id="ARBA00022473"/>
    </source>
</evidence>
<dbReference type="FunFam" id="2.10.25.10:FF:000011">
    <property type="entry name" value="Cadherin EGF LAG seven-pass G-type receptor"/>
    <property type="match status" value="1"/>
</dbReference>
<dbReference type="SUPFAM" id="SSF57196">
    <property type="entry name" value="EGF/Laminin"/>
    <property type="match status" value="3"/>
</dbReference>
<feature type="compositionally biased region" description="Low complexity" evidence="25">
    <location>
        <begin position="2780"/>
        <end position="2789"/>
    </location>
</feature>
<dbReference type="InterPro" id="IPR020894">
    <property type="entry name" value="Cadherin_CS"/>
</dbReference>
<dbReference type="Pfam" id="PF16489">
    <property type="entry name" value="GAIN"/>
    <property type="match status" value="1"/>
</dbReference>
<dbReference type="Pfam" id="PF01825">
    <property type="entry name" value="GPS"/>
    <property type="match status" value="1"/>
</dbReference>
<dbReference type="InterPro" id="IPR001879">
    <property type="entry name" value="GPCR_2_extracellular_dom"/>
</dbReference>
<feature type="domain" description="Cadherin" evidence="33">
    <location>
        <begin position="981"/>
        <end position="1082"/>
    </location>
</feature>
<dbReference type="CDD" id="cd00110">
    <property type="entry name" value="LamG"/>
    <property type="match status" value="2"/>
</dbReference>
<dbReference type="FunFam" id="2.60.40.60:FF:000044">
    <property type="entry name" value="Cadherin, EGF LAG seven-pass G-type receptor 3"/>
    <property type="match status" value="1"/>
</dbReference>
<feature type="disulfide bond" evidence="24">
    <location>
        <begin position="1979"/>
        <end position="1991"/>
    </location>
</feature>
<keyword evidence="19" id="KW-0807">Transducer</keyword>
<dbReference type="SMART" id="SM00282">
    <property type="entry name" value="LamG"/>
    <property type="match status" value="2"/>
</dbReference>
<feature type="disulfide bond" evidence="23">
    <location>
        <begin position="1657"/>
        <end position="1666"/>
    </location>
</feature>
<keyword evidence="15 26" id="KW-0472">Membrane</keyword>
<name>A0A1L8HEV7_XENLA</name>
<dbReference type="GeneID" id="378495"/>
<feature type="domain" description="Laminin G" evidence="27">
    <location>
        <begin position="1671"/>
        <end position="1846"/>
    </location>
</feature>
<feature type="transmembrane region" description="Helical" evidence="26">
    <location>
        <begin position="2577"/>
        <end position="2598"/>
    </location>
</feature>
<comment type="caution">
    <text evidence="23">Lacks conserved residue(s) required for the propagation of feature annotation.</text>
</comment>
<evidence type="ECO:0000256" key="23">
    <source>
        <dbReference type="PROSITE-ProRule" id="PRU00076"/>
    </source>
</evidence>
<feature type="transmembrane region" description="Helical" evidence="26">
    <location>
        <begin position="2619"/>
        <end position="2640"/>
    </location>
</feature>
<sequence>MLVTSDSHSSGFDQVTQTPMACIYNPRHLKRHFTLITPAPYLSLLLFLPVLWGHLNHSSQDNCTLSLVWEDSKHSHCQPDLSKLLFWLCTHPFTSKVQPVLGISSLVKAKFQKCPIACIHISSFLFSKFMPAGEQAQLCFSPGMIMLQFPTLKFSLWGTSKINCKTVGIPGASFSHGILIASRHLCLSNQQHLNWSLHCQLRGRRKEQKLMLIWDIVLLQSAMPSDSGLGAARFKRNVNLTPKFHSPTYQVSVAENKPSGTFVVQLRASDPDEGEFGKLEYSMDALFDSRSASYFTLDSSTGVVTTSGELDRETKSTHVFRVTVRDAGSPSRTAMATLTVTVSDTNDHDPNFEQQEYRETVRENMEVGYEVMTVRATDGDSLGNANIAYRLISGGREVFEIDPRSGVIRILGPVDREAVASFQLLVVANDQGHDPGPRSSTATVHITIEDENDNAPQFSEKRYVARVPEDSAIDSQLVVVTATDCDQGANAAVHYSILSGNSRGLFSIDPLTGAIFLAGTLDFETGREYSLRVRAQDGGRPPLSNVTGLVIIQVLDVNDNAPNFVSGPFQASVLENAPIGYSVLQVQALDADSGDNARLNYCLSGIAGPFAITNSTGWILIQTELDREEIEFYNFIVEVRDRGQPSLSTSTSVSVQVLDVNDNAPEFTQSEYHARLNEDAAVGSSVLTVWAADRDAHATITYQITAGNTRHRFSISSLSDGQGLLTLALPLDYKLERQFILTITASDGMRSDTARAIVNVTDANTHRPVFQSSHYTVSVKEDQPAGTTVVVISATDEDTGENARIAYLAEEGLPQFAIDQETGAVTTTMELDYEDQVSYTLAVTAHDYGIPQKSDTTYLEILVIDVNDNPPVFQRAYFSGSVPEDSPPYTSVLQVSATDRDSGLNGRIFYTFAGGDDGDGDFTVEYTSGIVRTLRQLDRENVVEYRLTVYAVDKGHPFPHRTPTEVLVTVLDVNDNAPVFAREELEVKVFENSPLGPPLARITATDPDEGPNAQIMYQIVEGNIPEVFQLDIFSGELTALVELDYEERSEYIIVVQATSAPLVSRAIVRVCLIDVNDNAPVLSDFRVVFNHYVGGGGSFPDGIIGKVPARDPDVSDVLTFNFLHGNELGLLLLNISSGELQLSHDLDNNRPFEATMNIEVTDGKHRVTAQCTLQVSIITDELLSHSITLRLSGISQQQFLSPLLPLFTQAVAQVLSISPQSVVVFSMKNDAEEPTTIPADRQILNVSLLVQGPEEFLPSEKLRELLYLNRTLLGALAQQRVLPFDDNVCLREPCPNYMLCVSALRFDSSAPFLASDTLLFRPILPVGGLRCRCPIGFAGDYCETEVDLCYTSLCGDHGICQSHEGGYACQCEEGYTGTHCEISLRSARCSTGLCKNGGMCVNLLVGGFYCECPPGGYDAPQCAVSTRSFHGGSFLTFRGLRQRFHFTISLSFATQEQNGLLLYNGRFNGKHDFIVLEITNEQIQLTFSAGEFTTVVSPFVPGGVSDGQWHSVHLHYYNKPVMGQSGELLGPSDQKIAVVTVDDCDTEMSLQFGAILGNYSCAAKGTQSGTKKSLDLTGPFLLGAIPTLPEGYPVTHWHFVGCMKDLVINNKAIDLEDYIANNGTTPGCLAKRNQCDGNICQNGGTCVNRWHGYSCECTLGYGGKNCEQEMLFPLHFLGDGIVSWKGLVLPLSVPWNLSFMFRTRQADGFLLQAHDKHNCYVTLQMSEGGLLLSLYSSAGLRFSLSLHHVKLNDGIWHHIAVEAKNDPLVPGTPIVILNADYGQEQVKGYFPNDLLGITVSILNIGGVIIDGSVVQLGFRGCIQGVRAMGSLLSLLNAETLNAEKGCSFPDPCDSSPCPTHSYCRDDWDSYSCACHSGFYGDNCTDACELNPCQHQSTCVRRTGYPHGYTCDCSSGYYGTYCEKRLDQPCARGWWGHPVCGPCNCDVNSGFDLDCNKTTGDCRCKDSHYRPIGASFCLHCDCYATGSISRTCHPVSGQCPCKPGVIGQHCDLCDNPFAEVTMSGCEVNYDSCPRAVESEIWWPRTHFGLPAAVSCPRGSVGTAVRHCDEHRGWLPADLSNCTSNAFIPLKGMLDTVNKNLSLLGSAHAQKGSHDLLSAMQEVKTFLDSDVRISYRMLSAILQQQSQESGFSLAATQDVHFTENVVKAGSALLNISTKKQWDNIQLSEPGTALLLRNFETYASRVAQNMKQTYLSPFTINTPNIVVSVTQLDKLNFAGTVLPRYETLRGIKPSDQETTVILPRPNFLPHTTYAPFASKYPEDTNNNSRKKRDKQQWEKRIPGDNQAVITVIIYHSLGLLLPQSFDPDKRSLRVPKRPVINTPVVSINIHEAEGGALDQPITVQFRLLHTQDRSKPICVHWNHSLPIQHPGGGWSARGCELVFRNETHISCQCHHMTSFAVLMDMSHRENGEVLPLRAITYPCLGLTLGFLLLCLLFLFILSSLHCNKHSIYRNLILALLLSQLSFMLGINQADMQFACTIIAILLHFLSLCCFSWVFLEVLHLYRRLNEVRDVNSGPMRFYYALGWGVPAFITGLAVGLDPEGYGNPDFCWLSVSDTLIWSFAGPVAFVVSAGLFLCVLLGRVSCTAQREGFHKKGTVSGLHCTVTLLLIVSVSWLLALLSVNSDLLLLHYLYAGVVCAQGPLIFLISVVLNRDVHMALKMSLSKKHDSSVTTKSTFTSSHPGTTCLDNQLYHMPFGSSHGSLHSSGRSHNYLPFVLRDGTGPTNFQSLAELHDLDGVFLGPKEPSEDSDSESDMSMDDDQSCSFASSNSSDSEEEAEGHNPPCWEVLTSLNNEKIKTSPKGSLMNGAAHPVDTVVTSTNGPNPLPQKGILKQKQQVAINRIYNELGPNTLPQCAPNTAPSLQDQLNGTTTMNIKTGTADKESTDSESDETSI</sequence>
<keyword evidence="16 23" id="KW-1015">Disulfide bond</keyword>
<evidence type="ECO:0000259" key="31">
    <source>
        <dbReference type="PROSITE" id="PS50227"/>
    </source>
</evidence>
<dbReference type="FunFam" id="2.10.25.10:FF:000113">
    <property type="entry name" value="Cadherin, EGF LAG seven-pass G-type receptor 3"/>
    <property type="match status" value="1"/>
</dbReference>
<dbReference type="AGR" id="Xenbase:XB-GENE-919963"/>
<dbReference type="InterPro" id="IPR000203">
    <property type="entry name" value="GPS"/>
</dbReference>
<dbReference type="PROSITE" id="PS00022">
    <property type="entry name" value="EGF_1"/>
    <property type="match status" value="4"/>
</dbReference>
<dbReference type="PROSITE" id="PS50025">
    <property type="entry name" value="LAM_G_DOMAIN"/>
    <property type="match status" value="2"/>
</dbReference>
<evidence type="ECO:0000259" key="29">
    <source>
        <dbReference type="PROSITE" id="PS50027"/>
    </source>
</evidence>
<feature type="domain" description="Laminin G" evidence="27">
    <location>
        <begin position="1424"/>
        <end position="1628"/>
    </location>
</feature>
<dbReference type="OrthoDB" id="26203at2759"/>
<dbReference type="GO" id="GO:0005509">
    <property type="term" value="F:calcium ion binding"/>
    <property type="evidence" value="ECO:0007669"/>
    <property type="project" value="UniProtKB-UniRule"/>
</dbReference>
<feature type="domain" description="EGF-like" evidence="28">
    <location>
        <begin position="1848"/>
        <end position="1881"/>
    </location>
</feature>
<feature type="domain" description="EGF-like" evidence="28">
    <location>
        <begin position="1345"/>
        <end position="1381"/>
    </location>
</feature>
<evidence type="ECO:0000256" key="15">
    <source>
        <dbReference type="ARBA" id="ARBA00023136"/>
    </source>
</evidence>
<dbReference type="SMART" id="SM00112">
    <property type="entry name" value="CA"/>
    <property type="match status" value="8"/>
</dbReference>
<keyword evidence="5" id="KW-0217">Developmental protein</keyword>
<dbReference type="STRING" id="8355.A0A1L8HEV7"/>
<dbReference type="CDD" id="cd00055">
    <property type="entry name" value="EGF_Lam"/>
    <property type="match status" value="1"/>
</dbReference>
<dbReference type="PaxDb" id="8355-A0A1L8HEV7"/>
<evidence type="ECO:0000256" key="25">
    <source>
        <dbReference type="SAM" id="MobiDB-lite"/>
    </source>
</evidence>
<evidence type="ECO:0000256" key="4">
    <source>
        <dbReference type="ARBA" id="ARBA00010933"/>
    </source>
</evidence>
<feature type="domain" description="G-protein coupled receptors family 2 profile 1" evidence="31">
    <location>
        <begin position="2011"/>
        <end position="2084"/>
    </location>
</feature>
<dbReference type="GO" id="GO:0007409">
    <property type="term" value="P:axonogenesis"/>
    <property type="evidence" value="ECO:0000318"/>
    <property type="project" value="GO_Central"/>
</dbReference>
<dbReference type="Pfam" id="PF00008">
    <property type="entry name" value="EGF"/>
    <property type="match status" value="1"/>
</dbReference>
<dbReference type="PROSITE" id="PS50026">
    <property type="entry name" value="EGF_3"/>
    <property type="match status" value="5"/>
</dbReference>
<gene>
    <name evidence="35 36" type="primary">celsr2.L</name>
</gene>
<feature type="region of interest" description="Disordered" evidence="25">
    <location>
        <begin position="2756"/>
        <end position="2803"/>
    </location>
</feature>
<dbReference type="CTD" id="378495"/>
<dbReference type="PROSITE" id="PS01186">
    <property type="entry name" value="EGF_2"/>
    <property type="match status" value="4"/>
</dbReference>
<evidence type="ECO:0000256" key="16">
    <source>
        <dbReference type="ARBA" id="ARBA00023157"/>
    </source>
</evidence>
<dbReference type="FunFam" id="2.60.40.60:FF:000029">
    <property type="entry name" value="Cadherin EGF LAG seven-pass G-type receptor 3"/>
    <property type="match status" value="1"/>
</dbReference>
<protein>
    <submittedName>
        <fullName evidence="35">Cadherin EGF LAG seven-pass G-type receptor 2 isoform X1</fullName>
    </submittedName>
</protein>
<feature type="domain" description="Laminin EGF-like" evidence="29">
    <location>
        <begin position="1979"/>
        <end position="2026"/>
    </location>
</feature>
<proteinExistence type="inferred from homology"/>
<evidence type="ECO:0000256" key="8">
    <source>
        <dbReference type="ARBA" id="ARBA00022553"/>
    </source>
</evidence>
<feature type="transmembrane region" description="Helical" evidence="26">
    <location>
        <begin position="2468"/>
        <end position="2486"/>
    </location>
</feature>
<dbReference type="Bgee" id="378495">
    <property type="expression patterns" value="Expressed in egg cell and 10 other cell types or tissues"/>
</dbReference>
<feature type="domain" description="Cadherin" evidence="33">
    <location>
        <begin position="459"/>
        <end position="564"/>
    </location>
</feature>
<dbReference type="SUPFAM" id="SSF49313">
    <property type="entry name" value="Cadherin-like"/>
    <property type="match status" value="9"/>
</dbReference>
<dbReference type="FunFam" id="2.60.40.60:FF:000010">
    <property type="entry name" value="Cadherin EGF LAG seven-pass G-type receptor 3"/>
    <property type="match status" value="2"/>
</dbReference>
<keyword evidence="34" id="KW-1185">Reference proteome</keyword>
<evidence type="ECO:0000256" key="26">
    <source>
        <dbReference type="SAM" id="Phobius"/>
    </source>
</evidence>
<dbReference type="SMART" id="SM00180">
    <property type="entry name" value="EGF_Lam"/>
    <property type="match status" value="1"/>
</dbReference>
<dbReference type="PROSITE" id="PS50261">
    <property type="entry name" value="G_PROTEIN_RECEP_F2_4"/>
    <property type="match status" value="1"/>
</dbReference>
<feature type="transmembrane region" description="Helical" evidence="26">
    <location>
        <begin position="2646"/>
        <end position="2669"/>
    </location>
</feature>
<evidence type="ECO:0000313" key="35">
    <source>
        <dbReference type="RefSeq" id="XP_018102042.1"/>
    </source>
</evidence>
<dbReference type="FunFam" id="2.60.120.200:FF:000020">
    <property type="entry name" value="Cadherin EGF LAG seven-pass G-type receptor 2"/>
    <property type="match status" value="1"/>
</dbReference>
<dbReference type="PROSITE" id="PS00232">
    <property type="entry name" value="CADHERIN_1"/>
    <property type="match status" value="7"/>
</dbReference>
<dbReference type="PANTHER" id="PTHR24026:SF32">
    <property type="entry name" value="CADHERIN EGF LAG SEVEN-PASS G-TYPE RECEPTOR 2"/>
    <property type="match status" value="1"/>
</dbReference>
<evidence type="ECO:0000256" key="18">
    <source>
        <dbReference type="ARBA" id="ARBA00023180"/>
    </source>
</evidence>
<dbReference type="Xenbase" id="XB-GENE-919963">
    <property type="gene designation" value="celsr2.L"/>
</dbReference>
<dbReference type="GO" id="GO:0005886">
    <property type="term" value="C:plasma membrane"/>
    <property type="evidence" value="ECO:0000318"/>
    <property type="project" value="GO_Central"/>
</dbReference>
<keyword evidence="18" id="KW-0325">Glycoprotein</keyword>
<evidence type="ECO:0000259" key="28">
    <source>
        <dbReference type="PROSITE" id="PS50026"/>
    </source>
</evidence>
<dbReference type="InterPro" id="IPR000742">
    <property type="entry name" value="EGF"/>
</dbReference>
<feature type="disulfide bond" evidence="24">
    <location>
        <begin position="1981"/>
        <end position="1998"/>
    </location>
</feature>
<dbReference type="GO" id="GO:0016324">
    <property type="term" value="C:apical plasma membrane"/>
    <property type="evidence" value="ECO:0007669"/>
    <property type="project" value="UniProtKB-SubCell"/>
</dbReference>
<evidence type="ECO:0000256" key="13">
    <source>
        <dbReference type="ARBA" id="ARBA00022989"/>
    </source>
</evidence>
<evidence type="ECO:0000256" key="6">
    <source>
        <dbReference type="ARBA" id="ARBA00022475"/>
    </source>
</evidence>
<dbReference type="InterPro" id="IPR017981">
    <property type="entry name" value="GPCR_2-like_7TM"/>
</dbReference>
<dbReference type="InterPro" id="IPR000152">
    <property type="entry name" value="EGF-type_Asp/Asn_hydroxyl_site"/>
</dbReference>
<evidence type="ECO:0000256" key="22">
    <source>
        <dbReference type="PROSITE-ProRule" id="PRU00043"/>
    </source>
</evidence>
<keyword evidence="11" id="KW-0677">Repeat</keyword>
<feature type="domain" description="Cadherin" evidence="33">
    <location>
        <begin position="565"/>
        <end position="667"/>
    </location>
</feature>
<dbReference type="PANTHER" id="PTHR24026">
    <property type="entry name" value="FAT ATYPICAL CADHERIN-RELATED"/>
    <property type="match status" value="1"/>
</dbReference>
<feature type="domain" description="G-protein coupled receptors family 2 profile 2" evidence="32">
    <location>
        <begin position="2433"/>
        <end position="2670"/>
    </location>
</feature>
<evidence type="ECO:0000256" key="3">
    <source>
        <dbReference type="ARBA" id="ARBA00004651"/>
    </source>
</evidence>
<dbReference type="InterPro" id="IPR056286">
    <property type="entry name" value="Cadherin_CELSR1-3_9th"/>
</dbReference>
<feature type="domain" description="GAIN-B" evidence="30">
    <location>
        <begin position="2260"/>
        <end position="2426"/>
    </location>
</feature>
<feature type="disulfide bond" evidence="23">
    <location>
        <begin position="1912"/>
        <end position="1921"/>
    </location>
</feature>
<dbReference type="PROSITE" id="PS50268">
    <property type="entry name" value="CADHERIN_2"/>
    <property type="match status" value="8"/>
</dbReference>
<feature type="domain" description="Cadherin" evidence="33">
    <location>
        <begin position="245"/>
        <end position="352"/>
    </location>
</feature>
<feature type="domain" description="Cadherin" evidence="33">
    <location>
        <begin position="353"/>
        <end position="458"/>
    </location>
</feature>
<dbReference type="InterPro" id="IPR013320">
    <property type="entry name" value="ConA-like_dom_sf"/>
</dbReference>
<dbReference type="GO" id="GO:0007166">
    <property type="term" value="P:cell surface receptor signaling pathway"/>
    <property type="evidence" value="ECO:0007669"/>
    <property type="project" value="InterPro"/>
</dbReference>
<dbReference type="InterPro" id="IPR057244">
    <property type="entry name" value="GAIN_B"/>
</dbReference>
<feature type="domain" description="EGF-like" evidence="28">
    <location>
        <begin position="1631"/>
        <end position="1667"/>
    </location>
</feature>
<dbReference type="FunFam" id="2.60.40.60:FF:000023">
    <property type="entry name" value="Cadherin EGF LAG seven-pass G-type receptor 3"/>
    <property type="match status" value="2"/>
</dbReference>
<dbReference type="CDD" id="cd11304">
    <property type="entry name" value="Cadherin_repeat"/>
    <property type="match status" value="8"/>
</dbReference>
<feature type="transmembrane region" description="Helical" evidence="26">
    <location>
        <begin position="2441"/>
        <end position="2461"/>
    </location>
</feature>
<evidence type="ECO:0000256" key="19">
    <source>
        <dbReference type="ARBA" id="ARBA00023224"/>
    </source>
</evidence>
<keyword evidence="7 23" id="KW-0245">EGF-like domain</keyword>
<dbReference type="GO" id="GO:0044331">
    <property type="term" value="P:cell-cell adhesion mediated by cadherin"/>
    <property type="evidence" value="ECO:0000318"/>
    <property type="project" value="GO_Central"/>
</dbReference>
<feature type="domain" description="Cadherin" evidence="33">
    <location>
        <begin position="874"/>
        <end position="980"/>
    </location>
</feature>
<dbReference type="Pfam" id="PF00028">
    <property type="entry name" value="Cadherin"/>
    <property type="match status" value="8"/>
</dbReference>
<keyword evidence="10" id="KW-0732">Signal</keyword>
<feature type="compositionally biased region" description="Acidic residues" evidence="25">
    <location>
        <begin position="2765"/>
        <end position="2779"/>
    </location>
</feature>
<comment type="function">
    <text evidence="1">Receptor that may have an important role in cell/cell signaling during nervous system formation.</text>
</comment>
<evidence type="ECO:0000256" key="21">
    <source>
        <dbReference type="ARBA" id="ARBA00023292"/>
    </source>
</evidence>
<feature type="domain" description="Cadherin" evidence="33">
    <location>
        <begin position="771"/>
        <end position="873"/>
    </location>
</feature>
<dbReference type="SUPFAM" id="SSF57184">
    <property type="entry name" value="Growth factor receptor domain"/>
    <property type="match status" value="1"/>
</dbReference>
<dbReference type="Gene3D" id="2.60.220.50">
    <property type="match status" value="1"/>
</dbReference>
<evidence type="ECO:0000313" key="36">
    <source>
        <dbReference type="Xenbase" id="XB-GENE-919963"/>
    </source>
</evidence>
<evidence type="ECO:0000256" key="24">
    <source>
        <dbReference type="PROSITE-ProRule" id="PRU00460"/>
    </source>
</evidence>
<feature type="region of interest" description="Disordered" evidence="25">
    <location>
        <begin position="2273"/>
        <end position="2297"/>
    </location>
</feature>
<feature type="domain" description="Cadherin" evidence="33">
    <location>
        <begin position="668"/>
        <end position="770"/>
    </location>
</feature>
<organism evidence="34 35">
    <name type="scientific">Xenopus laevis</name>
    <name type="common">African clawed frog</name>
    <dbReference type="NCBI Taxonomy" id="8355"/>
    <lineage>
        <taxon>Eukaryota</taxon>
        <taxon>Metazoa</taxon>
        <taxon>Chordata</taxon>
        <taxon>Craniata</taxon>
        <taxon>Vertebrata</taxon>
        <taxon>Euteleostomi</taxon>
        <taxon>Amphibia</taxon>
        <taxon>Batrachia</taxon>
        <taxon>Anura</taxon>
        <taxon>Pipoidea</taxon>
        <taxon>Pipidae</taxon>
        <taxon>Xenopodinae</taxon>
        <taxon>Xenopus</taxon>
        <taxon>Xenopus</taxon>
    </lineage>
</organism>
<dbReference type="FunFam" id="4.10.1240.10:FF:000021">
    <property type="entry name" value="Cadherin EGF LAG seven-pass G-type receptor"/>
    <property type="match status" value="1"/>
</dbReference>
<dbReference type="InterPro" id="IPR001791">
    <property type="entry name" value="Laminin_G"/>
</dbReference>
<dbReference type="OMA" id="FTLYIVE"/>
<evidence type="ECO:0000256" key="9">
    <source>
        <dbReference type="ARBA" id="ARBA00022692"/>
    </source>
</evidence>
<dbReference type="Gene3D" id="4.10.1240.10">
    <property type="entry name" value="GPCR, family 2, extracellular hormone receptor domain"/>
    <property type="match status" value="1"/>
</dbReference>
<dbReference type="Pfam" id="PF00053">
    <property type="entry name" value="EGF_laminin"/>
    <property type="match status" value="1"/>
</dbReference>
<dbReference type="FunFam" id="1.20.1070.10:FF:000112">
    <property type="entry name" value="Cadherin EGF LAG seven-pass G-type receptor 2"/>
    <property type="match status" value="1"/>
</dbReference>
<reference evidence="35" key="1">
    <citation type="submission" date="2025-08" db="UniProtKB">
        <authorList>
            <consortium name="RefSeq"/>
        </authorList>
    </citation>
    <scope>IDENTIFICATION</scope>
    <source>
        <strain evidence="35">J_2021</strain>
        <tissue evidence="35">Erythrocytes</tissue>
    </source>
</reference>
<evidence type="ECO:0000259" key="27">
    <source>
        <dbReference type="PROSITE" id="PS50025"/>
    </source>
</evidence>
<dbReference type="InterPro" id="IPR001881">
    <property type="entry name" value="EGF-like_Ca-bd_dom"/>
</dbReference>
<dbReference type="PROSITE" id="PS50027">
    <property type="entry name" value="EGF_LAM_2"/>
    <property type="match status" value="1"/>
</dbReference>
<feature type="domain" description="EGF-like" evidence="28">
    <location>
        <begin position="1385"/>
        <end position="1423"/>
    </location>
</feature>
<keyword evidence="21 24" id="KW-0424">Laminin EGF-like domain</keyword>
<feature type="transmembrane region" description="Helical" evidence="26">
    <location>
        <begin position="2537"/>
        <end position="2557"/>
    </location>
</feature>
<keyword evidence="17 35" id="KW-0675">Receptor</keyword>
<keyword evidence="20" id="KW-0379">Hydroxylation</keyword>
<dbReference type="GO" id="GO:0022603">
    <property type="term" value="P:regulation of anatomical structure morphogenesis"/>
    <property type="evidence" value="ECO:0007669"/>
    <property type="project" value="UniProtKB-ARBA"/>
</dbReference>
<dbReference type="Gene3D" id="1.25.40.610">
    <property type="match status" value="1"/>
</dbReference>
<dbReference type="Gene3D" id="2.60.40.60">
    <property type="entry name" value="Cadherins"/>
    <property type="match status" value="9"/>
</dbReference>
<dbReference type="Gene3D" id="1.20.1070.10">
    <property type="entry name" value="Rhodopsin 7-helix transmembrane proteins"/>
    <property type="match status" value="1"/>
</dbReference>
<dbReference type="FunFam" id="2.60.40.60:FF:000038">
    <property type="entry name" value="Cadherin EGF LAG seven-pass G-type receptor 3"/>
    <property type="match status" value="1"/>
</dbReference>